<evidence type="ECO:0000256" key="2">
    <source>
        <dbReference type="ARBA" id="ARBA00022741"/>
    </source>
</evidence>
<dbReference type="InterPro" id="IPR013126">
    <property type="entry name" value="Hsp_70_fam"/>
</dbReference>
<dbReference type="EMBL" id="VZRT01006893">
    <property type="protein sequence ID" value="NWW41022.1"/>
    <property type="molecule type" value="Genomic_DNA"/>
</dbReference>
<dbReference type="GO" id="GO:0005524">
    <property type="term" value="F:ATP binding"/>
    <property type="evidence" value="ECO:0007669"/>
    <property type="project" value="UniProtKB-KW"/>
</dbReference>
<dbReference type="Proteomes" id="UP000545574">
    <property type="component" value="Unassembled WGS sequence"/>
</dbReference>
<dbReference type="AlphaFoldDB" id="A0A7K6MWR8"/>
<organism evidence="4 5">
    <name type="scientific">Panurus biarmicus</name>
    <name type="common">Bearded tit</name>
    <dbReference type="NCBI Taxonomy" id="181101"/>
    <lineage>
        <taxon>Eukaryota</taxon>
        <taxon>Metazoa</taxon>
        <taxon>Chordata</taxon>
        <taxon>Craniata</taxon>
        <taxon>Vertebrata</taxon>
        <taxon>Euteleostomi</taxon>
        <taxon>Archelosauria</taxon>
        <taxon>Archosauria</taxon>
        <taxon>Dinosauria</taxon>
        <taxon>Saurischia</taxon>
        <taxon>Theropoda</taxon>
        <taxon>Coelurosauria</taxon>
        <taxon>Aves</taxon>
        <taxon>Neognathae</taxon>
        <taxon>Neoaves</taxon>
        <taxon>Telluraves</taxon>
        <taxon>Australaves</taxon>
        <taxon>Passeriformes</taxon>
        <taxon>Sylvioidea</taxon>
        <taxon>Sylviidae</taxon>
        <taxon>Sylviidae incertae sedis</taxon>
        <taxon>Panurus</taxon>
    </lineage>
</organism>
<name>A0A7K6MWR8_PANBI</name>
<evidence type="ECO:0000313" key="4">
    <source>
        <dbReference type="EMBL" id="NWW41022.1"/>
    </source>
</evidence>
<dbReference type="SUPFAM" id="SSF100934">
    <property type="entry name" value="Heat shock protein 70kD (HSP70), C-terminal subdomain"/>
    <property type="match status" value="1"/>
</dbReference>
<evidence type="ECO:0000256" key="3">
    <source>
        <dbReference type="ARBA" id="ARBA00022840"/>
    </source>
</evidence>
<protein>
    <submittedName>
        <fullName evidence="4">GRP75 protein</fullName>
    </submittedName>
</protein>
<dbReference type="Pfam" id="PF00012">
    <property type="entry name" value="HSP70"/>
    <property type="match status" value="1"/>
</dbReference>
<feature type="non-terminal residue" evidence="4">
    <location>
        <position position="98"/>
    </location>
</feature>
<comment type="caution">
    <text evidence="4">The sequence shown here is derived from an EMBL/GenBank/DDBJ whole genome shotgun (WGS) entry which is preliminary data.</text>
</comment>
<dbReference type="GO" id="GO:0140662">
    <property type="term" value="F:ATP-dependent protein folding chaperone"/>
    <property type="evidence" value="ECO:0007669"/>
    <property type="project" value="InterPro"/>
</dbReference>
<sequence length="98" mass="11118">QERVEAVNMAEGIIHDTESKMEEFKDQLPADECNKLKEEIAKMRELLARKDSETGENIRQAATSLQQASLKLFEMAYKKMASEREGSGSPGDQKEEKQ</sequence>
<keyword evidence="3" id="KW-0067">ATP-binding</keyword>
<feature type="non-terminal residue" evidence="4">
    <location>
        <position position="1"/>
    </location>
</feature>
<keyword evidence="2" id="KW-0547">Nucleotide-binding</keyword>
<dbReference type="Gene3D" id="1.20.1270.10">
    <property type="match status" value="1"/>
</dbReference>
<evidence type="ECO:0000256" key="1">
    <source>
        <dbReference type="ARBA" id="ARBA00007381"/>
    </source>
</evidence>
<dbReference type="InterPro" id="IPR029048">
    <property type="entry name" value="HSP70_C_sf"/>
</dbReference>
<proteinExistence type="inferred from homology"/>
<gene>
    <name evidence="4" type="primary">Hspa9_1</name>
    <name evidence="4" type="ORF">PANBIA_R14502</name>
</gene>
<evidence type="ECO:0000313" key="5">
    <source>
        <dbReference type="Proteomes" id="UP000545574"/>
    </source>
</evidence>
<dbReference type="FunFam" id="1.20.1270.10:FF:000011">
    <property type="entry name" value="stress-70 protein, mitochondrial isoform X1"/>
    <property type="match status" value="1"/>
</dbReference>
<reference evidence="4 5" key="1">
    <citation type="submission" date="2019-09" db="EMBL/GenBank/DDBJ databases">
        <title>Bird 10,000 Genomes (B10K) Project - Family phase.</title>
        <authorList>
            <person name="Zhang G."/>
        </authorList>
    </citation>
    <scope>NUCLEOTIDE SEQUENCE [LARGE SCALE GENOMIC DNA]</scope>
    <source>
        <strain evidence="4">B10K-DU-030-18</strain>
    </source>
</reference>
<comment type="similarity">
    <text evidence="1">Belongs to the heat shock protein 70 family.</text>
</comment>
<keyword evidence="5" id="KW-1185">Reference proteome</keyword>
<accession>A0A7K6MWR8</accession>